<organism evidence="1 2">
    <name type="scientific">Aspergillus cavernicola</name>
    <dbReference type="NCBI Taxonomy" id="176166"/>
    <lineage>
        <taxon>Eukaryota</taxon>
        <taxon>Fungi</taxon>
        <taxon>Dikarya</taxon>
        <taxon>Ascomycota</taxon>
        <taxon>Pezizomycotina</taxon>
        <taxon>Eurotiomycetes</taxon>
        <taxon>Eurotiomycetidae</taxon>
        <taxon>Eurotiales</taxon>
        <taxon>Aspergillaceae</taxon>
        <taxon>Aspergillus</taxon>
        <taxon>Aspergillus subgen. Nidulantes</taxon>
    </lineage>
</organism>
<gene>
    <name evidence="1" type="ORF">BDW59DRAFT_138782</name>
</gene>
<accession>A0ABR4IYL1</accession>
<proteinExistence type="predicted"/>
<evidence type="ECO:0000313" key="2">
    <source>
        <dbReference type="Proteomes" id="UP001610335"/>
    </source>
</evidence>
<protein>
    <submittedName>
        <fullName evidence="1">Uncharacterized protein</fullName>
    </submittedName>
</protein>
<comment type="caution">
    <text evidence="1">The sequence shown here is derived from an EMBL/GenBank/DDBJ whole genome shotgun (WGS) entry which is preliminary data.</text>
</comment>
<name>A0ABR4IYL1_9EURO</name>
<dbReference type="EMBL" id="JBFXLS010000005">
    <property type="protein sequence ID" value="KAL2832868.1"/>
    <property type="molecule type" value="Genomic_DNA"/>
</dbReference>
<keyword evidence="2" id="KW-1185">Reference proteome</keyword>
<evidence type="ECO:0000313" key="1">
    <source>
        <dbReference type="EMBL" id="KAL2832868.1"/>
    </source>
</evidence>
<reference evidence="1 2" key="1">
    <citation type="submission" date="2024-07" db="EMBL/GenBank/DDBJ databases">
        <title>Section-level genome sequencing and comparative genomics of Aspergillus sections Usti and Cavernicolus.</title>
        <authorList>
            <consortium name="Lawrence Berkeley National Laboratory"/>
            <person name="Nybo J.L."/>
            <person name="Vesth T.C."/>
            <person name="Theobald S."/>
            <person name="Frisvad J.C."/>
            <person name="Larsen T.O."/>
            <person name="Kjaerboelling I."/>
            <person name="Rothschild-Mancinelli K."/>
            <person name="Lyhne E.K."/>
            <person name="Kogle M.E."/>
            <person name="Barry K."/>
            <person name="Clum A."/>
            <person name="Na H."/>
            <person name="Ledsgaard L."/>
            <person name="Lin J."/>
            <person name="Lipzen A."/>
            <person name="Kuo A."/>
            <person name="Riley R."/>
            <person name="Mondo S."/>
            <person name="LaButti K."/>
            <person name="Haridas S."/>
            <person name="Pangalinan J."/>
            <person name="Salamov A.A."/>
            <person name="Simmons B.A."/>
            <person name="Magnuson J.K."/>
            <person name="Chen J."/>
            <person name="Drula E."/>
            <person name="Henrissat B."/>
            <person name="Wiebenga A."/>
            <person name="Lubbers R.J."/>
            <person name="Gomes A.C."/>
            <person name="Makela M.R."/>
            <person name="Stajich J."/>
            <person name="Grigoriev I.V."/>
            <person name="Mortensen U.H."/>
            <person name="De vries R.P."/>
            <person name="Baker S.E."/>
            <person name="Andersen M.R."/>
        </authorList>
    </citation>
    <scope>NUCLEOTIDE SEQUENCE [LARGE SCALE GENOMIC DNA]</scope>
    <source>
        <strain evidence="1 2">CBS 600.67</strain>
    </source>
</reference>
<sequence length="53" mass="5810">MNAAVYQTDVRKVTQNISCVELTEPPTPPRLITQARPCLPPGPVYEALNLISC</sequence>
<dbReference type="Proteomes" id="UP001610335">
    <property type="component" value="Unassembled WGS sequence"/>
</dbReference>